<dbReference type="SMART" id="SM00249">
    <property type="entry name" value="PHD"/>
    <property type="match status" value="4"/>
</dbReference>
<feature type="region of interest" description="Disordered" evidence="7">
    <location>
        <begin position="429"/>
        <end position="469"/>
    </location>
</feature>
<evidence type="ECO:0000256" key="2">
    <source>
        <dbReference type="ARBA" id="ARBA00022771"/>
    </source>
</evidence>
<evidence type="ECO:0000259" key="9">
    <source>
        <dbReference type="PROSITE" id="PS51805"/>
    </source>
</evidence>
<feature type="compositionally biased region" description="Basic residues" evidence="7">
    <location>
        <begin position="460"/>
        <end position="469"/>
    </location>
</feature>
<feature type="compositionally biased region" description="Basic and acidic residues" evidence="7">
    <location>
        <begin position="809"/>
        <end position="848"/>
    </location>
</feature>
<dbReference type="OrthoDB" id="308383at2759"/>
<evidence type="ECO:0000313" key="11">
    <source>
        <dbReference type="Proteomes" id="UP000494165"/>
    </source>
</evidence>
<dbReference type="InterPro" id="IPR001965">
    <property type="entry name" value="Znf_PHD"/>
</dbReference>
<dbReference type="SUPFAM" id="SSF57903">
    <property type="entry name" value="FYVE/PHD zinc finger"/>
    <property type="match status" value="3"/>
</dbReference>
<reference evidence="10 11" key="1">
    <citation type="submission" date="2020-04" db="EMBL/GenBank/DDBJ databases">
        <authorList>
            <person name="Alioto T."/>
            <person name="Alioto T."/>
            <person name="Gomez Garrido J."/>
        </authorList>
    </citation>
    <scope>NUCLEOTIDE SEQUENCE [LARGE SCALE GENOMIC DNA]</scope>
</reference>
<dbReference type="InterPro" id="IPR011011">
    <property type="entry name" value="Znf_FYVE_PHD"/>
</dbReference>
<dbReference type="GO" id="GO:0035097">
    <property type="term" value="C:histone methyltransferase complex"/>
    <property type="evidence" value="ECO:0007669"/>
    <property type="project" value="TreeGrafter"/>
</dbReference>
<dbReference type="Pfam" id="PF05964">
    <property type="entry name" value="FYRN"/>
    <property type="match status" value="1"/>
</dbReference>
<feature type="region of interest" description="Disordered" evidence="7">
    <location>
        <begin position="1088"/>
        <end position="1112"/>
    </location>
</feature>
<accession>A0A8S1DFH5</accession>
<feature type="domain" description="PHD-type" evidence="8">
    <location>
        <begin position="588"/>
        <end position="635"/>
    </location>
</feature>
<feature type="compositionally biased region" description="Pro residues" evidence="7">
    <location>
        <begin position="949"/>
        <end position="970"/>
    </location>
</feature>
<dbReference type="Proteomes" id="UP000494165">
    <property type="component" value="Unassembled WGS sequence"/>
</dbReference>
<dbReference type="CDD" id="cd15508">
    <property type="entry name" value="PHD3_KMT2A_like"/>
    <property type="match status" value="1"/>
</dbReference>
<feature type="domain" description="PHD-type" evidence="8">
    <location>
        <begin position="710"/>
        <end position="771"/>
    </location>
</feature>
<feature type="region of interest" description="Disordered" evidence="7">
    <location>
        <begin position="26"/>
        <end position="46"/>
    </location>
</feature>
<keyword evidence="1" id="KW-0479">Metal-binding</keyword>
<evidence type="ECO:0000256" key="3">
    <source>
        <dbReference type="ARBA" id="ARBA00022833"/>
    </source>
</evidence>
<dbReference type="PROSITE" id="PS51805">
    <property type="entry name" value="EPHD"/>
    <property type="match status" value="1"/>
</dbReference>
<sequence>MRSGPGRCVRLTFAVGRAKAVGGERASERDLAFGSHAPPKISTTTSARPGSVALFSQHCGTFAAAQPRAEFGPTSGRGPCALCCFDRGSSFPSFRQRGAMTRYRFPGRTCKNSSSRKRVRGYWSVTDEALEADQIHKNLVAWRALVGASDDEDQVGLFIRLFGATPPLEPLTNPFSQDFFGFTSQDEQQARSTAVIEAHSLEKETAAAAATPKTDDGKVTKPKRPASVEPCKAKIETELPKAAAAAKSEPQKKESGGGGKKWARSKHVEPASTTATPKSSILKPSLLKFESFSSGHTLGANWTLKPSRPCVVCEGAAGDNDEGAQCDACRRFVERMSQHSGQKLMCHRGRAVCRISGVEVRARCPACWLMICLAKLPVPHKILARLRKCLPSSLQHQVGPGNPVKKDPLRGWSDNVLNQTQMAARALMKKAAKTANNSKIKETSKKQQQQLQPEETEKPKRQKSHVKGPRIKHVCRRACVVLGQPQATFPGAPTLDLFKKYAASEAKHKEKKAAPKTMVEVPQEKAAPAAASAASPAASTLPPELLGLPAAAPTKAEPPAGWICVDFEATEASGVPVMSAVGTSNLPPALCVLCGSAGKEELLFCAMCCEPYHIFCLKTNPQLNKMWVCERCELCGSCEKPTMNHSDLARCQKCALPFHKACLAEKPVAGRPWECPACNICRSCGLAVPNMKSAGNASFCPPCYKLRLKGNFCPHCQQCYKDDDYDTKMVECAECLSWVHASCEGISDEKYQILSILPESIEFHCKNCTPEVPPLWSQAVDNEMRNGIMNVVTSLAKQQSVKLSPNKRVNLEAEQQQKEMEKETEKEKETEPQVQKAKEAKQEDKTDAEPAPPALQPKEEKKDEPKIKVKDEKELMPVEQIKREPQVEAAKMKLDFEEGNLPQLVVRLTDCVKQKAKATQTLKLKQIREAYNIKECSVHLRKCALPAESKPPPLPPPPTAEAVPQTPPQPDKNANYDATPSKMSTPPKAEPSTSAIVQQEEEKKVFIELDDESAAAGHSKPSETKKAEIDVKALSLVLRKASLGTYDSLAAFDAELRHEVLRQKHDSVLDTYAQLLAENFPWFKAGSVEPESKTAKTPTDKAKPPADGKGEKKSLSQLYTAAFKDNRVCALCHGCGDASGGEGGERLLHTGSAPPLDWVHANCALWSSEVYEDRAGVLHCVAPPGGALSRAPRTRCAECGERGATVGCCHGAACHNSYHWPCVLAQLKLGRPIFLDHAEMALYCAEHGQQRRMLAELDDSLDDSFDEELDFPLPRKLKVEPARSKKRYADPVCVQMTIGSLRVERLGVISSSVCHDETRDVLVPHGFVAKRLFWSTKEPWKIVEYVIVTELEVETTVDEALARDINLTVEHGAHGAPAEVMEKNLRVLRHIQQQELIDLSRDNELNGKDNADDLLLPPDLKETIFQDLNNELLEGISMQDIFTKLLSDDLSKEEASDGEENPIREVVDLLLDQVEHEVRSRKRPRPFGCGVDDELAAKMMRPAPRLSQLDGADDSSSDSEESSKPDDAEVNVEVETSLRGVGDSDEGPVKCKSCKRTYRTKASYDKHLSSCTEVSSESSDESSESPTTSRVSAKTAKFGTVVVKTKLVVMQSPDKNQKRKRESRAVRRAVKLAAKPSDSQPPPQHQQQHLHHQHHPMQHQKIHH</sequence>
<dbReference type="InterPro" id="IPR019787">
    <property type="entry name" value="Znf_PHD-finger"/>
</dbReference>
<dbReference type="PANTHER" id="PTHR45838:SF4">
    <property type="entry name" value="HISTONE-LYSINE N-METHYLTRANSFERASE TRITHORAX"/>
    <property type="match status" value="1"/>
</dbReference>
<dbReference type="GO" id="GO:0008270">
    <property type="term" value="F:zinc ion binding"/>
    <property type="evidence" value="ECO:0007669"/>
    <property type="project" value="UniProtKB-KW"/>
</dbReference>
<feature type="region of interest" description="Disordered" evidence="7">
    <location>
        <begin position="1501"/>
        <end position="1531"/>
    </location>
</feature>
<feature type="compositionally biased region" description="Basic residues" evidence="7">
    <location>
        <begin position="1617"/>
        <end position="1630"/>
    </location>
</feature>
<dbReference type="PROSITE" id="PS50016">
    <property type="entry name" value="ZF_PHD_2"/>
    <property type="match status" value="3"/>
</dbReference>
<feature type="domain" description="PHD-type" evidence="8">
    <location>
        <begin position="632"/>
        <end position="681"/>
    </location>
</feature>
<dbReference type="PROSITE" id="PS01359">
    <property type="entry name" value="ZF_PHD_1"/>
    <property type="match status" value="1"/>
</dbReference>
<dbReference type="Gene3D" id="3.30.160.360">
    <property type="match status" value="1"/>
</dbReference>
<feature type="compositionally biased region" description="Basic residues" evidence="7">
    <location>
        <begin position="1648"/>
        <end position="1664"/>
    </location>
</feature>
<dbReference type="Gene3D" id="3.30.40.10">
    <property type="entry name" value="Zinc/RING finger domain, C3HC4 (zinc finger)"/>
    <property type="match status" value="3"/>
</dbReference>
<evidence type="ECO:0000256" key="1">
    <source>
        <dbReference type="ARBA" id="ARBA00022723"/>
    </source>
</evidence>
<keyword evidence="5" id="KW-0804">Transcription</keyword>
<keyword evidence="3" id="KW-0862">Zinc</keyword>
<feature type="region of interest" description="Disordered" evidence="7">
    <location>
        <begin position="802"/>
        <end position="868"/>
    </location>
</feature>
<dbReference type="CDD" id="cd15489">
    <property type="entry name" value="PHD_SF"/>
    <property type="match status" value="1"/>
</dbReference>
<keyword evidence="11" id="KW-1185">Reference proteome</keyword>
<dbReference type="PROSITE" id="PS51542">
    <property type="entry name" value="FYRN"/>
    <property type="match status" value="1"/>
</dbReference>
<dbReference type="InterPro" id="IPR019786">
    <property type="entry name" value="Zinc_finger_PHD-type_CS"/>
</dbReference>
<dbReference type="EMBL" id="CADEPI010000268">
    <property type="protein sequence ID" value="CAB3382369.1"/>
    <property type="molecule type" value="Genomic_DNA"/>
</dbReference>
<dbReference type="GO" id="GO:0045893">
    <property type="term" value="P:positive regulation of DNA-templated transcription"/>
    <property type="evidence" value="ECO:0007669"/>
    <property type="project" value="TreeGrafter"/>
</dbReference>
<feature type="compositionally biased region" description="Acidic residues" evidence="7">
    <location>
        <begin position="1511"/>
        <end position="1520"/>
    </location>
</feature>
<evidence type="ECO:0000259" key="8">
    <source>
        <dbReference type="PROSITE" id="PS50016"/>
    </source>
</evidence>
<evidence type="ECO:0000256" key="6">
    <source>
        <dbReference type="PROSITE-ProRule" id="PRU00146"/>
    </source>
</evidence>
<feature type="compositionally biased region" description="Basic and acidic residues" evidence="7">
    <location>
        <begin position="857"/>
        <end position="868"/>
    </location>
</feature>
<feature type="region of interest" description="Disordered" evidence="7">
    <location>
        <begin position="1565"/>
        <end position="1597"/>
    </location>
</feature>
<gene>
    <name evidence="10" type="ORF">CLODIP_2_CD15659</name>
</gene>
<evidence type="ECO:0000256" key="4">
    <source>
        <dbReference type="ARBA" id="ARBA00023015"/>
    </source>
</evidence>
<evidence type="ECO:0000256" key="5">
    <source>
        <dbReference type="ARBA" id="ARBA00023163"/>
    </source>
</evidence>
<feature type="domain" description="PHD-type" evidence="9">
    <location>
        <begin position="1126"/>
        <end position="1248"/>
    </location>
</feature>
<dbReference type="InterPro" id="IPR003888">
    <property type="entry name" value="FYrich_N"/>
</dbReference>
<protein>
    <recommendedName>
        <fullName evidence="12">Histone-lysine N-methyltransferase</fullName>
    </recommendedName>
</protein>
<evidence type="ECO:0000313" key="10">
    <source>
        <dbReference type="EMBL" id="CAB3382369.1"/>
    </source>
</evidence>
<dbReference type="InterPro" id="IPR034732">
    <property type="entry name" value="EPHD"/>
</dbReference>
<dbReference type="SMART" id="SM00541">
    <property type="entry name" value="FYRN"/>
    <property type="match status" value="1"/>
</dbReference>
<feature type="region of interest" description="Disordered" evidence="7">
    <location>
        <begin position="947"/>
        <end position="996"/>
    </location>
</feature>
<evidence type="ECO:0000256" key="7">
    <source>
        <dbReference type="SAM" id="MobiDB-lite"/>
    </source>
</evidence>
<dbReference type="InterPro" id="IPR013083">
    <property type="entry name" value="Znf_RING/FYVE/PHD"/>
</dbReference>
<dbReference type="CDD" id="cd15506">
    <property type="entry name" value="PHD1_KMT2A_like"/>
    <property type="match status" value="1"/>
</dbReference>
<keyword evidence="4" id="KW-0805">Transcription regulation</keyword>
<feature type="region of interest" description="Disordered" evidence="7">
    <location>
        <begin position="1609"/>
        <end position="1664"/>
    </location>
</feature>
<organism evidence="10 11">
    <name type="scientific">Cloeon dipterum</name>
    <dbReference type="NCBI Taxonomy" id="197152"/>
    <lineage>
        <taxon>Eukaryota</taxon>
        <taxon>Metazoa</taxon>
        <taxon>Ecdysozoa</taxon>
        <taxon>Arthropoda</taxon>
        <taxon>Hexapoda</taxon>
        <taxon>Insecta</taxon>
        <taxon>Pterygota</taxon>
        <taxon>Palaeoptera</taxon>
        <taxon>Ephemeroptera</taxon>
        <taxon>Pisciforma</taxon>
        <taxon>Baetidae</taxon>
        <taxon>Cloeon</taxon>
    </lineage>
</organism>
<feature type="region of interest" description="Disordered" evidence="7">
    <location>
        <begin position="203"/>
        <end position="279"/>
    </location>
</feature>
<keyword evidence="2 6" id="KW-0863">Zinc-finger</keyword>
<dbReference type="PANTHER" id="PTHR45838">
    <property type="entry name" value="HISTONE-LYSINE-N-METHYLTRANSFERASE 2 KMT2 FAMILY MEMBER"/>
    <property type="match status" value="1"/>
</dbReference>
<feature type="compositionally biased region" description="Basic and acidic residues" evidence="7">
    <location>
        <begin position="1090"/>
        <end position="1112"/>
    </location>
</feature>
<evidence type="ECO:0008006" key="12">
    <source>
        <dbReference type="Google" id="ProtNLM"/>
    </source>
</evidence>
<name>A0A8S1DFH5_9INSE</name>
<dbReference type="GO" id="GO:0042800">
    <property type="term" value="F:histone H3K4 methyltransferase activity"/>
    <property type="evidence" value="ECO:0007669"/>
    <property type="project" value="TreeGrafter"/>
</dbReference>
<proteinExistence type="predicted"/>
<comment type="caution">
    <text evidence="10">The sequence shown here is derived from an EMBL/GenBank/DDBJ whole genome shotgun (WGS) entry which is preliminary data.</text>
</comment>